<sequence length="329" mass="37611">MRVIEVSMEQRRNERAGEAGDPRENPPTNGIVRDDSHVRESGDPAGDLTRFAWVGGEWSNRRGHRDPSAFHNLRMLRLGRATRCQERVLVSPVWLPRPLTVDAQLRERSNDSEPPSRWDDEGCSDRRSEIENMSSATLRKSRSLERHFVSAQRKALFIIPRCDAKRCDGTTNQTIVFHIVRDESASDDPDLPRGGIIADDVRPSMQCCCRRSQWRVLELLQASVEQKGKGCNVKKHVVFAERQVARSLADWWVTSLGKFAKILCYMHAAAACRPEPRSQLQSYLELRGQGQEVREQHGRHYHARLVSHRSYPQGVQCFRPNAVLCKLDL</sequence>
<keyword evidence="3" id="KW-1185">Reference proteome</keyword>
<name>A0ABQ9GTC5_9NEOP</name>
<organism evidence="2 3">
    <name type="scientific">Dryococelus australis</name>
    <dbReference type="NCBI Taxonomy" id="614101"/>
    <lineage>
        <taxon>Eukaryota</taxon>
        <taxon>Metazoa</taxon>
        <taxon>Ecdysozoa</taxon>
        <taxon>Arthropoda</taxon>
        <taxon>Hexapoda</taxon>
        <taxon>Insecta</taxon>
        <taxon>Pterygota</taxon>
        <taxon>Neoptera</taxon>
        <taxon>Polyneoptera</taxon>
        <taxon>Phasmatodea</taxon>
        <taxon>Verophasmatodea</taxon>
        <taxon>Anareolatae</taxon>
        <taxon>Phasmatidae</taxon>
        <taxon>Eurycanthinae</taxon>
        <taxon>Dryococelus</taxon>
    </lineage>
</organism>
<feature type="region of interest" description="Disordered" evidence="1">
    <location>
        <begin position="105"/>
        <end position="126"/>
    </location>
</feature>
<feature type="compositionally biased region" description="Basic and acidic residues" evidence="1">
    <location>
        <begin position="32"/>
        <end position="42"/>
    </location>
</feature>
<feature type="region of interest" description="Disordered" evidence="1">
    <location>
        <begin position="1"/>
        <end position="44"/>
    </location>
</feature>
<evidence type="ECO:0000256" key="1">
    <source>
        <dbReference type="SAM" id="MobiDB-lite"/>
    </source>
</evidence>
<dbReference type="Proteomes" id="UP001159363">
    <property type="component" value="Chromosome 8"/>
</dbReference>
<reference evidence="2 3" key="1">
    <citation type="submission" date="2023-02" db="EMBL/GenBank/DDBJ databases">
        <title>LHISI_Scaffold_Assembly.</title>
        <authorList>
            <person name="Stuart O.P."/>
            <person name="Cleave R."/>
            <person name="Magrath M.J.L."/>
            <person name="Mikheyev A.S."/>
        </authorList>
    </citation>
    <scope>NUCLEOTIDE SEQUENCE [LARGE SCALE GENOMIC DNA]</scope>
    <source>
        <strain evidence="2">Daus_M_001</strain>
        <tissue evidence="2">Leg muscle</tissue>
    </source>
</reference>
<accession>A0ABQ9GTC5</accession>
<gene>
    <name evidence="2" type="ORF">PR048_023144</name>
</gene>
<protein>
    <submittedName>
        <fullName evidence="2">Uncharacterized protein</fullName>
    </submittedName>
</protein>
<proteinExistence type="predicted"/>
<dbReference type="EMBL" id="JARBHB010000009">
    <property type="protein sequence ID" value="KAJ8875249.1"/>
    <property type="molecule type" value="Genomic_DNA"/>
</dbReference>
<comment type="caution">
    <text evidence="2">The sequence shown here is derived from an EMBL/GenBank/DDBJ whole genome shotgun (WGS) entry which is preliminary data.</text>
</comment>
<evidence type="ECO:0000313" key="3">
    <source>
        <dbReference type="Proteomes" id="UP001159363"/>
    </source>
</evidence>
<evidence type="ECO:0000313" key="2">
    <source>
        <dbReference type="EMBL" id="KAJ8875249.1"/>
    </source>
</evidence>
<feature type="compositionally biased region" description="Basic and acidic residues" evidence="1">
    <location>
        <begin position="8"/>
        <end position="24"/>
    </location>
</feature>